<dbReference type="InterPro" id="IPR012334">
    <property type="entry name" value="Pectin_lyas_fold"/>
</dbReference>
<feature type="chain" id="PRO_5029490791" description="Rhamnogalacturonase A/B/Epimerase-like pectate lyase domain-containing protein" evidence="1">
    <location>
        <begin position="29"/>
        <end position="479"/>
    </location>
</feature>
<keyword evidence="1" id="KW-0732">Signal</keyword>
<proteinExistence type="predicted"/>
<dbReference type="InterPro" id="IPR011050">
    <property type="entry name" value="Pectin_lyase_fold/virulence"/>
</dbReference>
<dbReference type="EnsemblPlants" id="Kaladp0016s0395.1.v1.1">
    <property type="protein sequence ID" value="Kaladp0016s0395.1.v1.1"/>
    <property type="gene ID" value="Kaladp0016s0395.v1.1"/>
</dbReference>
<dbReference type="GO" id="GO:0004650">
    <property type="term" value="F:polygalacturonase activity"/>
    <property type="evidence" value="ECO:0007669"/>
    <property type="project" value="InterPro"/>
</dbReference>
<dbReference type="AlphaFoldDB" id="A0A7N0T0Q5"/>
<dbReference type="Gene3D" id="2.160.20.10">
    <property type="entry name" value="Single-stranded right-handed beta-helix, Pectin lyase-like"/>
    <property type="match status" value="1"/>
</dbReference>
<evidence type="ECO:0000259" key="2">
    <source>
        <dbReference type="Pfam" id="PF12708"/>
    </source>
</evidence>
<dbReference type="OMA" id="GLTQTWI"/>
<dbReference type="SUPFAM" id="SSF51126">
    <property type="entry name" value="Pectin lyase-like"/>
    <property type="match status" value="1"/>
</dbReference>
<dbReference type="InterPro" id="IPR024535">
    <property type="entry name" value="RHGA/B-epi-like_pectate_lyase"/>
</dbReference>
<dbReference type="Proteomes" id="UP000594263">
    <property type="component" value="Unplaced"/>
</dbReference>
<dbReference type="Pfam" id="PF12708">
    <property type="entry name" value="Pect-lyase_RHGA_epim"/>
    <property type="match status" value="1"/>
</dbReference>
<feature type="signal peptide" evidence="1">
    <location>
        <begin position="1"/>
        <end position="28"/>
    </location>
</feature>
<reference evidence="3" key="1">
    <citation type="submission" date="2021-01" db="UniProtKB">
        <authorList>
            <consortium name="EnsemblPlants"/>
        </authorList>
    </citation>
    <scope>IDENTIFICATION</scope>
</reference>
<evidence type="ECO:0000256" key="1">
    <source>
        <dbReference type="SAM" id="SignalP"/>
    </source>
</evidence>
<accession>A0A7N0T0Q5</accession>
<protein>
    <recommendedName>
        <fullName evidence="2">Rhamnogalacturonase A/B/Epimerase-like pectate lyase domain-containing protein</fullName>
    </recommendedName>
</protein>
<organism evidence="3 4">
    <name type="scientific">Kalanchoe fedtschenkoi</name>
    <name type="common">Lavender scallops</name>
    <name type="synonym">South American air plant</name>
    <dbReference type="NCBI Taxonomy" id="63787"/>
    <lineage>
        <taxon>Eukaryota</taxon>
        <taxon>Viridiplantae</taxon>
        <taxon>Streptophyta</taxon>
        <taxon>Embryophyta</taxon>
        <taxon>Tracheophyta</taxon>
        <taxon>Spermatophyta</taxon>
        <taxon>Magnoliopsida</taxon>
        <taxon>eudicotyledons</taxon>
        <taxon>Gunneridae</taxon>
        <taxon>Pentapetalae</taxon>
        <taxon>Saxifragales</taxon>
        <taxon>Crassulaceae</taxon>
        <taxon>Kalanchoe</taxon>
    </lineage>
</organism>
<dbReference type="PANTHER" id="PTHR33928:SF7">
    <property type="entry name" value="POLYGALACTURONASE QRT3"/>
    <property type="match status" value="1"/>
</dbReference>
<dbReference type="InterPro" id="IPR039279">
    <property type="entry name" value="QRT3-like"/>
</dbReference>
<name>A0A7N0T0Q5_KALFE</name>
<dbReference type="FunFam" id="2.160.20.10:FF:000046">
    <property type="entry name" value="Polygalacturonase QRT3"/>
    <property type="match status" value="1"/>
</dbReference>
<dbReference type="Gramene" id="Kaladp0016s0395.1.v1.1">
    <property type="protein sequence ID" value="Kaladp0016s0395.1.v1.1"/>
    <property type="gene ID" value="Kaladp0016s0395.v1.1"/>
</dbReference>
<dbReference type="PANTHER" id="PTHR33928">
    <property type="entry name" value="POLYGALACTURONASE QRT3"/>
    <property type="match status" value="1"/>
</dbReference>
<evidence type="ECO:0000313" key="4">
    <source>
        <dbReference type="Proteomes" id="UP000594263"/>
    </source>
</evidence>
<sequence>MAKHSLETSRLIVLLLMMLICFSDPAVAVADQFSKLQYLKNSLFRRELLSGSSTRNNSHSALQNGLVSLYDVTLYGADPTGRNDSTDAILSALSDAFNKRPGNETLITGVYDLGGAQIYLAGGTYTVSRPLRFPASGAGNVMIHGGTIKASDAFPTDGYLIDLTPPQNGKNGGAYNYEFVTLRDLLLDANFRGGGISITNSLRITIDNCYVTHFTTEGIISRGGHETYIHNSFLGQHITGGGDPGERNFSGTAITLAGNDNAVTDVVIFSAATGILISGQANLLTGVHCYNKATGFGGTGIYLKLPGLTQTRIVNCYMDYTGIVAEDPVQLLVANSFFLGDAYVSLKSVNGVIDGVSIVDNEFSGSNGQIGIVHLDQSKTPFKKIGSILVDRNAARMMKLKSTVARGMARGNGTSWTVDFNPILLLPNRIDHVQYSVRVDNSGLFPVHTLRKATDNTVVVESNVPVSASIYVSVEQGIK</sequence>
<feature type="domain" description="Rhamnogalacturonase A/B/Epimerase-like pectate lyase" evidence="2">
    <location>
        <begin position="72"/>
        <end position="295"/>
    </location>
</feature>
<evidence type="ECO:0000313" key="3">
    <source>
        <dbReference type="EnsemblPlants" id="Kaladp0016s0395.1.v1.1"/>
    </source>
</evidence>
<keyword evidence="4" id="KW-1185">Reference proteome</keyword>